<accession>A0A2P9H9S9</accession>
<gene>
    <name evidence="2" type="ORF">PC_RS10465</name>
</gene>
<name>A0A2P9H9S9_PARUW</name>
<feature type="region of interest" description="Disordered" evidence="1">
    <location>
        <begin position="1"/>
        <end position="23"/>
    </location>
</feature>
<reference evidence="2 3" key="1">
    <citation type="journal article" date="2004" name="Science">
        <title>Illuminating the evolutionary history of chlamydiae.</title>
        <authorList>
            <person name="Horn M."/>
            <person name="Collingro A."/>
            <person name="Schmitz-Esser S."/>
            <person name="Beier C.L."/>
            <person name="Purkhold U."/>
            <person name="Fartmann B."/>
            <person name="Brandt P."/>
            <person name="Nyakatura G.J."/>
            <person name="Droege M."/>
            <person name="Frishman D."/>
            <person name="Rattei T."/>
            <person name="Mewes H."/>
            <person name="Wagner M."/>
        </authorList>
    </citation>
    <scope>NUCLEOTIDE SEQUENCE [LARGE SCALE GENOMIC DNA]</scope>
    <source>
        <strain evidence="2 3">UWE25</strain>
    </source>
</reference>
<evidence type="ECO:0000313" key="2">
    <source>
        <dbReference type="EMBL" id="SPJ31758.1"/>
    </source>
</evidence>
<dbReference type="EMBL" id="BX908798">
    <property type="protein sequence ID" value="SPJ31758.1"/>
    <property type="molecule type" value="Genomic_DNA"/>
</dbReference>
<protein>
    <submittedName>
        <fullName evidence="2">Uncharacterized protein</fullName>
    </submittedName>
</protein>
<sequence length="61" mass="7083">MEDKYEIQNAPTEKEPSPKEKIQSKDETIILAQVCPGDYAKLYALKYQIGDPRLFLKRNII</sequence>
<keyword evidence="3" id="KW-1185">Reference proteome</keyword>
<evidence type="ECO:0000313" key="3">
    <source>
        <dbReference type="Proteomes" id="UP000000529"/>
    </source>
</evidence>
<dbReference type="Proteomes" id="UP000000529">
    <property type="component" value="Chromosome"/>
</dbReference>
<evidence type="ECO:0000256" key="1">
    <source>
        <dbReference type="SAM" id="MobiDB-lite"/>
    </source>
</evidence>
<organism evidence="2 3">
    <name type="scientific">Protochlamydia amoebophila (strain UWE25)</name>
    <dbReference type="NCBI Taxonomy" id="264201"/>
    <lineage>
        <taxon>Bacteria</taxon>
        <taxon>Pseudomonadati</taxon>
        <taxon>Chlamydiota</taxon>
        <taxon>Chlamydiia</taxon>
        <taxon>Parachlamydiales</taxon>
        <taxon>Parachlamydiaceae</taxon>
        <taxon>Candidatus Protochlamydia</taxon>
    </lineage>
</organism>
<dbReference type="AlphaFoldDB" id="A0A2P9H9S9"/>
<proteinExistence type="predicted"/>
<dbReference type="KEGG" id="pcu:PC_RS10465"/>